<reference evidence="1 2" key="1">
    <citation type="submission" date="2017-06" db="EMBL/GenBank/DDBJ databases">
        <authorList>
            <consortium name="Pathogen Informatics"/>
        </authorList>
    </citation>
    <scope>NUCLEOTIDE SEQUENCE [LARGE SCALE GENOMIC DNA]</scope>
    <source>
        <strain evidence="1 2">NCTC12149</strain>
    </source>
</reference>
<gene>
    <name evidence="1" type="ORF">SAMEA4412673_01343</name>
</gene>
<dbReference type="Proteomes" id="UP000215355">
    <property type="component" value="Chromosome 1"/>
</dbReference>
<name>A0AAJ4XA84_9SPHI</name>
<dbReference type="AlphaFoldDB" id="A0AAJ4XA84"/>
<dbReference type="EMBL" id="LT906468">
    <property type="protein sequence ID" value="SNV47192.1"/>
    <property type="molecule type" value="Genomic_DNA"/>
</dbReference>
<organism evidence="1 2">
    <name type="scientific">Sphingobacterium mizutaii</name>
    <dbReference type="NCBI Taxonomy" id="1010"/>
    <lineage>
        <taxon>Bacteria</taxon>
        <taxon>Pseudomonadati</taxon>
        <taxon>Bacteroidota</taxon>
        <taxon>Sphingobacteriia</taxon>
        <taxon>Sphingobacteriales</taxon>
        <taxon>Sphingobacteriaceae</taxon>
        <taxon>Sphingobacterium</taxon>
    </lineage>
</organism>
<protein>
    <submittedName>
        <fullName evidence="1">Uncharacterized protein</fullName>
    </submittedName>
</protein>
<dbReference type="KEGG" id="smiz:4412673_01343"/>
<evidence type="ECO:0000313" key="1">
    <source>
        <dbReference type="EMBL" id="SNV47192.1"/>
    </source>
</evidence>
<sequence length="42" mass="4874">MIKKERSKKEKMIQNPFSFYVTNVGFIGNQPSPQTRSVNKKS</sequence>
<evidence type="ECO:0000313" key="2">
    <source>
        <dbReference type="Proteomes" id="UP000215355"/>
    </source>
</evidence>
<accession>A0AAJ4XA84</accession>
<proteinExistence type="predicted"/>